<dbReference type="EMBL" id="KQ947430">
    <property type="protein sequence ID" value="KUJ10172.1"/>
    <property type="molecule type" value="Genomic_DNA"/>
</dbReference>
<proteinExistence type="predicted"/>
<keyword evidence="2" id="KW-1185">Reference proteome</keyword>
<organism evidence="1 2">
    <name type="scientific">Mollisia scopiformis</name>
    <name type="common">Conifer needle endophyte fungus</name>
    <name type="synonym">Phialocephala scopiformis</name>
    <dbReference type="NCBI Taxonomy" id="149040"/>
    <lineage>
        <taxon>Eukaryota</taxon>
        <taxon>Fungi</taxon>
        <taxon>Dikarya</taxon>
        <taxon>Ascomycota</taxon>
        <taxon>Pezizomycotina</taxon>
        <taxon>Leotiomycetes</taxon>
        <taxon>Helotiales</taxon>
        <taxon>Mollisiaceae</taxon>
        <taxon>Mollisia</taxon>
    </lineage>
</organism>
<dbReference type="InParanoid" id="A0A132BCL3"/>
<protein>
    <submittedName>
        <fullName evidence="1">Uncharacterized protein</fullName>
    </submittedName>
</protein>
<reference evidence="1 2" key="1">
    <citation type="submission" date="2015-10" db="EMBL/GenBank/DDBJ databases">
        <title>Full genome of DAOMC 229536 Phialocephala scopiformis, a fungal endophyte of spruce producing the potent anti-insectan compound rugulosin.</title>
        <authorList>
            <consortium name="DOE Joint Genome Institute"/>
            <person name="Walker A.K."/>
            <person name="Frasz S.L."/>
            <person name="Seifert K.A."/>
            <person name="Miller J.D."/>
            <person name="Mondo S.J."/>
            <person name="Labutti K."/>
            <person name="Lipzen A."/>
            <person name="Dockter R."/>
            <person name="Kennedy M."/>
            <person name="Grigoriev I.V."/>
            <person name="Spatafora J.W."/>
        </authorList>
    </citation>
    <scope>NUCLEOTIDE SEQUENCE [LARGE SCALE GENOMIC DNA]</scope>
    <source>
        <strain evidence="1 2">CBS 120377</strain>
    </source>
</reference>
<dbReference type="GeneID" id="28816096"/>
<evidence type="ECO:0000313" key="1">
    <source>
        <dbReference type="EMBL" id="KUJ10172.1"/>
    </source>
</evidence>
<dbReference type="AlphaFoldDB" id="A0A132BCL3"/>
<accession>A0A132BCL3</accession>
<sequence length="223" mass="25832">MSSNSNDIEDQYTTVWADPIDRLALPYAWRKGIRFWTGNRRCYKITSGPIDEYLIIGGGYVDYAALEQANRAHDQENRDRARLDMHLHTGTSIHENGWSYSPRGEKLRMSLYHKLMYEARLEEVQRRMVVLKAELKGKHDAWKRVALKGFEEDVPRLQSMLRMVARLNAMLLETNAGWNWKVAIPAQKMLRVRQDDLAGRFSKTFAELGLDDAPLRRRAAGLP</sequence>
<dbReference type="OrthoDB" id="3564190at2759"/>
<evidence type="ECO:0000313" key="2">
    <source>
        <dbReference type="Proteomes" id="UP000070700"/>
    </source>
</evidence>
<name>A0A132BCL3_MOLSC</name>
<gene>
    <name evidence="1" type="ORF">LY89DRAFT_271536</name>
</gene>
<dbReference type="KEGG" id="psco:LY89DRAFT_271536"/>
<dbReference type="RefSeq" id="XP_018064527.1">
    <property type="nucleotide sequence ID" value="XM_018206370.1"/>
</dbReference>
<dbReference type="Proteomes" id="UP000070700">
    <property type="component" value="Unassembled WGS sequence"/>
</dbReference>